<evidence type="ECO:0000313" key="1">
    <source>
        <dbReference type="EMBL" id="ACH86045.1"/>
    </source>
</evidence>
<dbReference type="EMBL" id="EF494739">
    <property type="protein sequence ID" value="ACH86045.1"/>
    <property type="molecule type" value="Genomic_DNA"/>
</dbReference>
<proteinExistence type="predicted"/>
<organism evidence="1">
    <name type="scientific">Blastocystis sp. DMP/02-328</name>
    <dbReference type="NCBI Taxonomy" id="463136"/>
    <lineage>
        <taxon>Eukaryota</taxon>
        <taxon>Sar</taxon>
        <taxon>Stramenopiles</taxon>
        <taxon>Bigyra</taxon>
        <taxon>Opalozoa</taxon>
        <taxon>Opalinata</taxon>
        <taxon>Blastocystidae</taxon>
        <taxon>Blastocystis</taxon>
    </lineage>
</organism>
<name>B5SQ54_9STRA</name>
<sequence>MLQLLLVVWILFLVILIDNIKLKQLRHFLNLNKLSVYEQYNYVIICSNLHLTSDFKQFLVQYPQVQIQFFKKSKKNSSFTLLLPYLTSSLTIFGFNENDIFFKLGTYVSKNILFIKLNNSIYSINQFNKNSQNYIQFEQTFNSIYLNLVQIFYSFSSLYK</sequence>
<reference evidence="1" key="2">
    <citation type="journal article" date="2016" name="Genome Biol. Evol.">
        <title>Blastocystis mitochondrial genomes appear to show multiple independent gains and losses of start and stop codons.</title>
        <authorList>
            <person name="Jacob A.S."/>
            <person name="Andersen L.O."/>
            <person name="Pavinski Bitar P."/>
            <person name="Richards V.P."/>
            <person name="Shah S."/>
            <person name="Stanhope M.J."/>
            <person name="Stensvold C.R."/>
            <person name="Clark C.G."/>
        </authorList>
    </citation>
    <scope>NUCLEOTIDE SEQUENCE</scope>
    <source>
        <strain evidence="1">DMP/02-328</strain>
    </source>
</reference>
<protein>
    <submittedName>
        <fullName evidence="1">Uncharacterized protein</fullName>
    </submittedName>
</protein>
<dbReference type="AlphaFoldDB" id="B5SQ54"/>
<dbReference type="RefSeq" id="YP_002221362.1">
    <property type="nucleotide sequence ID" value="NC_011212.1"/>
</dbReference>
<dbReference type="GeneID" id="6904313"/>
<keyword evidence="1" id="KW-0496">Mitochondrion</keyword>
<accession>B5SQ54</accession>
<reference evidence="1" key="1">
    <citation type="journal article" date="2008" name="Curr. Biol.">
        <title>Organelles in Blastocystis that blur the distinction between mitochondria and hydrogenosomes.</title>
        <authorList>
            <person name="Stechmann A."/>
            <person name="Hamblin K."/>
            <person name="Perez-Brocal V."/>
            <person name="Gaston D."/>
            <person name="Richmond G.S."/>
            <person name="van der Giezen M."/>
            <person name="Clark C.G."/>
            <person name="Roger A.J."/>
        </authorList>
    </citation>
    <scope>NUCLEOTIDE SEQUENCE</scope>
    <source>
        <strain evidence="1">DMP/02-328</strain>
    </source>
</reference>
<geneLocation type="mitochondrion" evidence="1"/>